<organism evidence="1 2">
    <name type="scientific">Streptomyces inhibens</name>
    <dbReference type="NCBI Taxonomy" id="2293571"/>
    <lineage>
        <taxon>Bacteria</taxon>
        <taxon>Bacillati</taxon>
        <taxon>Actinomycetota</taxon>
        <taxon>Actinomycetes</taxon>
        <taxon>Kitasatosporales</taxon>
        <taxon>Streptomycetaceae</taxon>
        <taxon>Streptomyces</taxon>
    </lineage>
</organism>
<dbReference type="Proteomes" id="UP000262477">
    <property type="component" value="Unassembled WGS sequence"/>
</dbReference>
<accession>A0A371Q3U0</accession>
<reference evidence="1 2" key="1">
    <citation type="submission" date="2018-08" db="EMBL/GenBank/DDBJ databases">
        <title>Streptomyces NEAU-D10 sp. nov., a novel Actinomycete isolated from soil.</title>
        <authorList>
            <person name="Jin L."/>
        </authorList>
    </citation>
    <scope>NUCLEOTIDE SEQUENCE [LARGE SCALE GENOMIC DNA]</scope>
    <source>
        <strain evidence="1 2">NEAU-D10</strain>
    </source>
</reference>
<protein>
    <submittedName>
        <fullName evidence="1">Uncharacterized protein</fullName>
    </submittedName>
</protein>
<dbReference type="AlphaFoldDB" id="A0A371Q3U0"/>
<evidence type="ECO:0000313" key="2">
    <source>
        <dbReference type="Proteomes" id="UP000262477"/>
    </source>
</evidence>
<proteinExistence type="predicted"/>
<dbReference type="OrthoDB" id="3871343at2"/>
<evidence type="ECO:0000313" key="1">
    <source>
        <dbReference type="EMBL" id="REK89329.1"/>
    </source>
</evidence>
<sequence length="163" mass="18041">MKYVDLDAQVGGLTGVIDPTRYLGRLPELSGSLPPGALAFATDPQHYSFSGKRCVKDLTLQQVSFLGNDGQDIEACFRHNCWKHDEDLVIRWTGVVHVRIETPDGTSWSDLETVILDEILPHDHGCSHEMAFRPGTLMITCRDITATWAETDCPDARQGQGTS</sequence>
<dbReference type="EMBL" id="QUAC01000127">
    <property type="protein sequence ID" value="REK89329.1"/>
    <property type="molecule type" value="Genomic_DNA"/>
</dbReference>
<comment type="caution">
    <text evidence="1">The sequence shown here is derived from an EMBL/GenBank/DDBJ whole genome shotgun (WGS) entry which is preliminary data.</text>
</comment>
<dbReference type="RefSeq" id="WP_128507971.1">
    <property type="nucleotide sequence ID" value="NZ_QUAC01000127.1"/>
</dbReference>
<name>A0A371Q3U0_STRIH</name>
<gene>
    <name evidence="1" type="ORF">DY245_16305</name>
</gene>
<keyword evidence="2" id="KW-1185">Reference proteome</keyword>